<dbReference type="PANTHER" id="PTHR35580:SF1">
    <property type="entry name" value="PHYTASE-LIKE DOMAIN-CONTAINING PROTEIN"/>
    <property type="match status" value="1"/>
</dbReference>
<dbReference type="Gene3D" id="2.120.10.30">
    <property type="entry name" value="TolB, C-terminal domain"/>
    <property type="match status" value="1"/>
</dbReference>
<evidence type="ECO:0008006" key="3">
    <source>
        <dbReference type="Google" id="ProtNLM"/>
    </source>
</evidence>
<comment type="caution">
    <text evidence="1">The sequence shown here is derived from an EMBL/GenBank/DDBJ whole genome shotgun (WGS) entry which is preliminary data.</text>
</comment>
<organism evidence="1 2">
    <name type="scientific">Persicitalea jodogahamensis</name>
    <dbReference type="NCBI Taxonomy" id="402147"/>
    <lineage>
        <taxon>Bacteria</taxon>
        <taxon>Pseudomonadati</taxon>
        <taxon>Bacteroidota</taxon>
        <taxon>Cytophagia</taxon>
        <taxon>Cytophagales</taxon>
        <taxon>Spirosomataceae</taxon>
        <taxon>Persicitalea</taxon>
    </lineage>
</organism>
<proteinExistence type="predicted"/>
<dbReference type="PANTHER" id="PTHR35580">
    <property type="entry name" value="CELL SURFACE GLYCOPROTEIN (S-LAYER PROTEIN)-LIKE PROTEIN"/>
    <property type="match status" value="1"/>
</dbReference>
<dbReference type="Proteomes" id="UP000598271">
    <property type="component" value="Unassembled WGS sequence"/>
</dbReference>
<dbReference type="EMBL" id="BMXF01000002">
    <property type="protein sequence ID" value="GHB70406.1"/>
    <property type="molecule type" value="Genomic_DNA"/>
</dbReference>
<accession>A0A8J3G9Y9</accession>
<dbReference type="AlphaFoldDB" id="A0A8J3G9Y9"/>
<dbReference type="RefSeq" id="WP_189564777.1">
    <property type="nucleotide sequence ID" value="NZ_BMXF01000002.1"/>
</dbReference>
<reference evidence="1 2" key="1">
    <citation type="journal article" date="2014" name="Int. J. Syst. Evol. Microbiol.">
        <title>Complete genome sequence of Corynebacterium casei LMG S-19264T (=DSM 44701T), isolated from a smear-ripened cheese.</title>
        <authorList>
            <consortium name="US DOE Joint Genome Institute (JGI-PGF)"/>
            <person name="Walter F."/>
            <person name="Albersmeier A."/>
            <person name="Kalinowski J."/>
            <person name="Ruckert C."/>
        </authorList>
    </citation>
    <scope>NUCLEOTIDE SEQUENCE [LARGE SCALE GENOMIC DNA]</scope>
    <source>
        <strain evidence="1 2">KCTC 12866</strain>
    </source>
</reference>
<gene>
    <name evidence="1" type="ORF">GCM10007390_25070</name>
</gene>
<name>A0A8J3G9Y9_9BACT</name>
<dbReference type="InterPro" id="IPR011042">
    <property type="entry name" value="6-blade_b-propeller_TolB-like"/>
</dbReference>
<keyword evidence="2" id="KW-1185">Reference proteome</keyword>
<sequence>MPGKLVAKNSRLSKIFVASDSLAWKVGDRGQIQATKIAIDERENVYVAGTYRDTVLFSENTFISKGKSDLFLAKYSPEGVLQWVRTAEGPESNSATDICTDAGGNIYLTGYLHGKVQFENEALQSEGTSDIFFAKYDTEGSLRWIRHIGGQGSDGGSGVAVNKDGDVYLTGTFTASVSFGGSTLAADGPEDAFIALYNSEGSLKWVRSGGGVGHDWGQSIAVDNEGNALMLGKFHKFARFGKVELSAPESEDLHSSNGFVLKCSPEGDFIWGQRMGGNRRNSLSSVVVDYRGDVFVSGSGYMKGTNASFGDTLIHSDEIFGSIIGKLSSEGVVQWVMSTIATGPYQDNMCADQEGDIYAHTSFDNTEQLKVSGRNNSQFFDSRGGADFVIAKFSSDGRLLKVRQEGGAGMESVGGMVLSKKGSLYILGSFDSPVTLAGTFLRSQGERSVFIMKILNK</sequence>
<dbReference type="InterPro" id="IPR052918">
    <property type="entry name" value="Motility_Chemotaxis_Reg"/>
</dbReference>
<protein>
    <recommendedName>
        <fullName evidence="3">Beta-propeller repeat protein</fullName>
    </recommendedName>
</protein>
<dbReference type="SUPFAM" id="SSF101898">
    <property type="entry name" value="NHL repeat"/>
    <property type="match status" value="1"/>
</dbReference>
<evidence type="ECO:0000313" key="2">
    <source>
        <dbReference type="Proteomes" id="UP000598271"/>
    </source>
</evidence>
<evidence type="ECO:0000313" key="1">
    <source>
        <dbReference type="EMBL" id="GHB70406.1"/>
    </source>
</evidence>